<evidence type="ECO:0000256" key="1">
    <source>
        <dbReference type="ARBA" id="ARBA00008045"/>
    </source>
</evidence>
<organism evidence="5 6">
    <name type="scientific">Cordylochernes scorpioides</name>
    <dbReference type="NCBI Taxonomy" id="51811"/>
    <lineage>
        <taxon>Eukaryota</taxon>
        <taxon>Metazoa</taxon>
        <taxon>Ecdysozoa</taxon>
        <taxon>Arthropoda</taxon>
        <taxon>Chelicerata</taxon>
        <taxon>Arachnida</taxon>
        <taxon>Pseudoscorpiones</taxon>
        <taxon>Cheliferoidea</taxon>
        <taxon>Chernetidae</taxon>
        <taxon>Cordylochernes</taxon>
    </lineage>
</organism>
<evidence type="ECO:0000256" key="4">
    <source>
        <dbReference type="ARBA" id="ARBA00024667"/>
    </source>
</evidence>
<keyword evidence="6" id="KW-1185">Reference proteome</keyword>
<comment type="function">
    <text evidence="4">Binds specifically to cytosolic chaperonin (c-CPN) and transfers target proteins to it. Binds to nascent polypeptide chain and promotes folding in an environment in which there are many competing pathways for nonnative proteins.</text>
</comment>
<accession>A0ABY6LQ38</accession>
<evidence type="ECO:0000313" key="6">
    <source>
        <dbReference type="Proteomes" id="UP001235939"/>
    </source>
</evidence>
<proteinExistence type="inferred from homology"/>
<dbReference type="EMBL" id="CP092883">
    <property type="protein sequence ID" value="UYV81973.1"/>
    <property type="molecule type" value="Genomic_DNA"/>
</dbReference>
<dbReference type="Pfam" id="PF01920">
    <property type="entry name" value="Prefoldin_2"/>
    <property type="match status" value="1"/>
</dbReference>
<dbReference type="InterPro" id="IPR027235">
    <property type="entry name" value="PFD2"/>
</dbReference>
<comment type="similarity">
    <text evidence="1">Belongs to the prefoldin subunit beta family.</text>
</comment>
<evidence type="ECO:0000313" key="5">
    <source>
        <dbReference type="EMBL" id="UYV81973.1"/>
    </source>
</evidence>
<protein>
    <submittedName>
        <fullName evidence="5">PFDN2</fullName>
    </submittedName>
</protein>
<dbReference type="InterPro" id="IPR002777">
    <property type="entry name" value="PFD_beta-like"/>
</dbReference>
<evidence type="ECO:0000256" key="3">
    <source>
        <dbReference type="ARBA" id="ARBA00023186"/>
    </source>
</evidence>
<dbReference type="Proteomes" id="UP001235939">
    <property type="component" value="Chromosome 21"/>
</dbReference>
<name>A0ABY6LQ38_9ARAC</name>
<reference evidence="5 6" key="1">
    <citation type="submission" date="2022-01" db="EMBL/GenBank/DDBJ databases">
        <title>A chromosomal length assembly of Cordylochernes scorpioides.</title>
        <authorList>
            <person name="Zeh D."/>
            <person name="Zeh J."/>
        </authorList>
    </citation>
    <scope>NUCLEOTIDE SEQUENCE [LARGE SCALE GENOMIC DNA]</scope>
    <source>
        <strain evidence="5">IN4F17</strain>
        <tissue evidence="5">Whole Body</tissue>
    </source>
</reference>
<comment type="subunit">
    <text evidence="2">Heterohexamer of two PFD-alpha type and four PFD-beta type subunits.</text>
</comment>
<dbReference type="SUPFAM" id="SSF46579">
    <property type="entry name" value="Prefoldin"/>
    <property type="match status" value="1"/>
</dbReference>
<gene>
    <name evidence="5" type="ORF">LAZ67_21000275</name>
</gene>
<evidence type="ECO:0000256" key="2">
    <source>
        <dbReference type="ARBA" id="ARBA00011695"/>
    </source>
</evidence>
<dbReference type="PANTHER" id="PTHR13303">
    <property type="entry name" value="PREFOLDIN SUBUNIT 2"/>
    <property type="match status" value="1"/>
</dbReference>
<keyword evidence="3" id="KW-0143">Chaperone</keyword>
<dbReference type="Gene3D" id="1.10.287.370">
    <property type="match status" value="1"/>
</dbReference>
<sequence>MERERLLWQCNLDYPRTPSIAVTRVFQAIKYIELRCNIQNADRNRKCFRMIGGVLVKRTVKDVLPAIIPNKGQLQGLIGKLNQQIEIQGK</sequence>
<dbReference type="InterPro" id="IPR009053">
    <property type="entry name" value="Prefoldin"/>
</dbReference>